<dbReference type="InterPro" id="IPR003593">
    <property type="entry name" value="AAA+_ATPase"/>
</dbReference>
<dbReference type="Gene3D" id="3.40.50.300">
    <property type="entry name" value="P-loop containing nucleotide triphosphate hydrolases"/>
    <property type="match status" value="1"/>
</dbReference>
<evidence type="ECO:0000259" key="1">
    <source>
        <dbReference type="SMART" id="SM00382"/>
    </source>
</evidence>
<reference evidence="2" key="1">
    <citation type="submission" date="2019-03" db="EMBL/GenBank/DDBJ databases">
        <title>Lake Tanganyika Metagenome-Assembled Genomes (MAGs).</title>
        <authorList>
            <person name="Tran P."/>
        </authorList>
    </citation>
    <scope>NUCLEOTIDE SEQUENCE</scope>
    <source>
        <strain evidence="2">M_DeepCast_400m_m2_100</strain>
    </source>
</reference>
<dbReference type="InterPro" id="IPR027417">
    <property type="entry name" value="P-loop_NTPase"/>
</dbReference>
<dbReference type="PANTHER" id="PTHR35894">
    <property type="entry name" value="GENERAL SECRETION PATHWAY PROTEIN A-RELATED"/>
    <property type="match status" value="1"/>
</dbReference>
<organism evidence="2 3">
    <name type="scientific">Eiseniibacteriota bacterium</name>
    <dbReference type="NCBI Taxonomy" id="2212470"/>
    <lineage>
        <taxon>Bacteria</taxon>
        <taxon>Candidatus Eiseniibacteriota</taxon>
    </lineage>
</organism>
<dbReference type="SUPFAM" id="SSF52540">
    <property type="entry name" value="P-loop containing nucleoside triphosphate hydrolases"/>
    <property type="match status" value="1"/>
</dbReference>
<protein>
    <submittedName>
        <fullName evidence="2">AAA family ATPase</fullName>
    </submittedName>
</protein>
<proteinExistence type="predicted"/>
<comment type="caution">
    <text evidence="2">The sequence shown here is derived from an EMBL/GenBank/DDBJ whole genome shotgun (WGS) entry which is preliminary data.</text>
</comment>
<dbReference type="SMART" id="SM00382">
    <property type="entry name" value="AAA"/>
    <property type="match status" value="1"/>
</dbReference>
<feature type="domain" description="AAA+ ATPase" evidence="1">
    <location>
        <begin position="42"/>
        <end position="184"/>
    </location>
</feature>
<gene>
    <name evidence="2" type="ORF">FJY75_04495</name>
</gene>
<name>A0A937XAL6_UNCEI</name>
<accession>A0A937XAL6</accession>
<evidence type="ECO:0000313" key="3">
    <source>
        <dbReference type="Proteomes" id="UP000748308"/>
    </source>
</evidence>
<dbReference type="EMBL" id="VGIY01000074">
    <property type="protein sequence ID" value="MBM3317094.1"/>
    <property type="molecule type" value="Genomic_DNA"/>
</dbReference>
<dbReference type="Pfam" id="PF13401">
    <property type="entry name" value="AAA_22"/>
    <property type="match status" value="1"/>
</dbReference>
<dbReference type="PANTHER" id="PTHR35894:SF1">
    <property type="entry name" value="PHOSPHORIBULOKINASE _ URIDINE KINASE FAMILY"/>
    <property type="match status" value="1"/>
</dbReference>
<evidence type="ECO:0000313" key="2">
    <source>
        <dbReference type="EMBL" id="MBM3317094.1"/>
    </source>
</evidence>
<sequence>MYEAFYGLREAPFNLTPDPRFLFMTPDQREALAYLKYGIQERKGFLVLSGEVGVGKTLIVRTLLGQLNGGVSSALVMNAMLSFGQLLRMALMDFGVPVRGRGKLDQLLALQQFLLATHAAGGNAVLVVDEAQNLSPACLEEFRLLSNLETSTAKLIQIVFVGQPELIELLNSHKLRQLRQRIPGVCELHPLEAAGVAEYVEHRLRVASEGRVGQLFDDQALGEIAAHTRGVPRLINALCDRALLIGYVHDRRRVGVECVREAIEEMERGYRVGRSQTPPAVLGVEA</sequence>
<dbReference type="AlphaFoldDB" id="A0A937XAL6"/>
<dbReference type="InterPro" id="IPR049945">
    <property type="entry name" value="AAA_22"/>
</dbReference>
<dbReference type="Proteomes" id="UP000748308">
    <property type="component" value="Unassembled WGS sequence"/>
</dbReference>
<dbReference type="GO" id="GO:0016887">
    <property type="term" value="F:ATP hydrolysis activity"/>
    <property type="evidence" value="ECO:0007669"/>
    <property type="project" value="InterPro"/>
</dbReference>
<dbReference type="InterPro" id="IPR052026">
    <property type="entry name" value="ExeA_AAA_ATPase_DNA-bind"/>
</dbReference>